<protein>
    <submittedName>
        <fullName evidence="3">Thiol:disulfide interchange protein</fullName>
    </submittedName>
</protein>
<name>A0A919IZR4_9ACTN</name>
<evidence type="ECO:0000259" key="2">
    <source>
        <dbReference type="PROSITE" id="PS51352"/>
    </source>
</evidence>
<gene>
    <name evidence="3" type="primary">dsbF</name>
    <name evidence="3" type="ORF">Afe05nite_29240</name>
</gene>
<proteinExistence type="predicted"/>
<dbReference type="Pfam" id="PF00578">
    <property type="entry name" value="AhpC-TSA"/>
    <property type="match status" value="1"/>
</dbReference>
<dbReference type="InterPro" id="IPR036249">
    <property type="entry name" value="Thioredoxin-like_sf"/>
</dbReference>
<dbReference type="Proteomes" id="UP000598174">
    <property type="component" value="Unassembled WGS sequence"/>
</dbReference>
<dbReference type="PROSITE" id="PS00194">
    <property type="entry name" value="THIOREDOXIN_1"/>
    <property type="match status" value="1"/>
</dbReference>
<dbReference type="EMBL" id="BOMM01000022">
    <property type="protein sequence ID" value="GIE11084.1"/>
    <property type="molecule type" value="Genomic_DNA"/>
</dbReference>
<evidence type="ECO:0000256" key="1">
    <source>
        <dbReference type="SAM" id="SignalP"/>
    </source>
</evidence>
<keyword evidence="4" id="KW-1185">Reference proteome</keyword>
<feature type="domain" description="Thioredoxin" evidence="2">
    <location>
        <begin position="17"/>
        <end position="178"/>
    </location>
</feature>
<dbReference type="InterPro" id="IPR000866">
    <property type="entry name" value="AhpC/TSA"/>
</dbReference>
<dbReference type="AlphaFoldDB" id="A0A919IZR4"/>
<dbReference type="SUPFAM" id="SSF52833">
    <property type="entry name" value="Thioredoxin-like"/>
    <property type="match status" value="1"/>
</dbReference>
<dbReference type="GO" id="GO:0016491">
    <property type="term" value="F:oxidoreductase activity"/>
    <property type="evidence" value="ECO:0007669"/>
    <property type="project" value="InterPro"/>
</dbReference>
<feature type="chain" id="PRO_5037203617" evidence="1">
    <location>
        <begin position="22"/>
        <end position="178"/>
    </location>
</feature>
<dbReference type="InterPro" id="IPR017937">
    <property type="entry name" value="Thioredoxin_CS"/>
</dbReference>
<comment type="caution">
    <text evidence="3">The sequence shown here is derived from an EMBL/GenBank/DDBJ whole genome shotgun (WGS) entry which is preliminary data.</text>
</comment>
<dbReference type="InterPro" id="IPR013766">
    <property type="entry name" value="Thioredoxin_domain"/>
</dbReference>
<evidence type="ECO:0000313" key="4">
    <source>
        <dbReference type="Proteomes" id="UP000598174"/>
    </source>
</evidence>
<dbReference type="PANTHER" id="PTHR42852:SF17">
    <property type="entry name" value="THIOREDOXIN-LIKE PROTEIN HI_1115"/>
    <property type="match status" value="1"/>
</dbReference>
<dbReference type="PANTHER" id="PTHR42852">
    <property type="entry name" value="THIOL:DISULFIDE INTERCHANGE PROTEIN DSBE"/>
    <property type="match status" value="1"/>
</dbReference>
<accession>A0A919IZR4</accession>
<dbReference type="PROSITE" id="PS51352">
    <property type="entry name" value="THIOREDOXIN_2"/>
    <property type="match status" value="1"/>
</dbReference>
<feature type="signal peptide" evidence="1">
    <location>
        <begin position="1"/>
        <end position="21"/>
    </location>
</feature>
<dbReference type="GO" id="GO:0016209">
    <property type="term" value="F:antioxidant activity"/>
    <property type="evidence" value="ECO:0007669"/>
    <property type="project" value="InterPro"/>
</dbReference>
<evidence type="ECO:0000313" key="3">
    <source>
        <dbReference type="EMBL" id="GIE11084.1"/>
    </source>
</evidence>
<dbReference type="InterPro" id="IPR050553">
    <property type="entry name" value="Thioredoxin_ResA/DsbE_sf"/>
</dbReference>
<dbReference type="Gene3D" id="3.40.30.10">
    <property type="entry name" value="Glutaredoxin"/>
    <property type="match status" value="1"/>
</dbReference>
<dbReference type="RefSeq" id="WP_239117818.1">
    <property type="nucleotide sequence ID" value="NZ_BAAABP010000032.1"/>
</dbReference>
<keyword evidence="1" id="KW-0732">Signal</keyword>
<sequence>MRKLGLALVALGVAAGCSAPAAAPPASVPITPALSSSAGPANQVVPATLKFTGKTLDGASFDAATLAGKPAILWFWAPWCATCASEAQSISDLADEYKDRIGILGIAGMGENKAMHEFVSDLEVGHVTHLDDQAGTIWKRFRITQQSWYVFLDKQGRVVKTGYLDDLQLTDEVKTLVA</sequence>
<organism evidence="3 4">
    <name type="scientific">Paractinoplanes ferrugineus</name>
    <dbReference type="NCBI Taxonomy" id="113564"/>
    <lineage>
        <taxon>Bacteria</taxon>
        <taxon>Bacillati</taxon>
        <taxon>Actinomycetota</taxon>
        <taxon>Actinomycetes</taxon>
        <taxon>Micromonosporales</taxon>
        <taxon>Micromonosporaceae</taxon>
        <taxon>Paractinoplanes</taxon>
    </lineage>
</organism>
<dbReference type="PROSITE" id="PS51257">
    <property type="entry name" value="PROKAR_LIPOPROTEIN"/>
    <property type="match status" value="1"/>
</dbReference>
<reference evidence="3" key="1">
    <citation type="submission" date="2021-01" db="EMBL/GenBank/DDBJ databases">
        <title>Whole genome shotgun sequence of Actinoplanes ferrugineus NBRC 15555.</title>
        <authorList>
            <person name="Komaki H."/>
            <person name="Tamura T."/>
        </authorList>
    </citation>
    <scope>NUCLEOTIDE SEQUENCE</scope>
    <source>
        <strain evidence="3">NBRC 15555</strain>
    </source>
</reference>